<evidence type="ECO:0000256" key="1">
    <source>
        <dbReference type="ARBA" id="ARBA00004604"/>
    </source>
</evidence>
<dbReference type="SUPFAM" id="SSF50978">
    <property type="entry name" value="WD40 repeat-like"/>
    <property type="match status" value="1"/>
</dbReference>
<name>A0A6M2DRK3_XENCH</name>
<dbReference type="InterPro" id="IPR015943">
    <property type="entry name" value="WD40/YVTN_repeat-like_dom_sf"/>
</dbReference>
<evidence type="ECO:0000256" key="2">
    <source>
        <dbReference type="ARBA" id="ARBA00018260"/>
    </source>
</evidence>
<dbReference type="GO" id="GO:0005730">
    <property type="term" value="C:nucleolus"/>
    <property type="evidence" value="ECO:0007669"/>
    <property type="project" value="UniProtKB-SubCell"/>
</dbReference>
<dbReference type="EMBL" id="GIIL01004085">
    <property type="protein sequence ID" value="NOV47811.1"/>
    <property type="molecule type" value="Transcribed_RNA"/>
</dbReference>
<dbReference type="GO" id="GO:0006364">
    <property type="term" value="P:rRNA processing"/>
    <property type="evidence" value="ECO:0007669"/>
    <property type="project" value="UniProtKB-KW"/>
</dbReference>
<dbReference type="PANTHER" id="PTHR19924:SF26">
    <property type="entry name" value="U3 SMALL NUCLEOLAR RNA-ASSOCIATED PROTEIN 15 HOMOLOG"/>
    <property type="match status" value="1"/>
</dbReference>
<keyword evidence="5" id="KW-0677">Repeat</keyword>
<evidence type="ECO:0000256" key="6">
    <source>
        <dbReference type="ARBA" id="ARBA00023242"/>
    </source>
</evidence>
<dbReference type="InterPro" id="IPR001680">
    <property type="entry name" value="WD40_rpt"/>
</dbReference>
<comment type="function">
    <text evidence="7">Ribosome biogenesis factor. Involved in nucleolar processing of pre-18S ribosomal RNA. Required for optimal pre-ribosomal RNA transcription by RNA polymerase I. Part of the small subunit (SSU) processome, first precursor of the small eukaryotic ribosomal subunit. During the assembly of the SSU processome in the nucleolus, many ribosome biogenesis factors, an RNA chaperone and ribosomal proteins associate with the nascent pre-rRNA and work in concert to generate RNA folding, modifications, rearrangements and cleavage as well as targeted degradation of pre-ribosomal RNA by the RNA exosome.</text>
</comment>
<dbReference type="PROSITE" id="PS50294">
    <property type="entry name" value="WD_REPEATS_REGION"/>
    <property type="match status" value="2"/>
</dbReference>
<dbReference type="CDD" id="cd00200">
    <property type="entry name" value="WD40"/>
    <property type="match status" value="1"/>
</dbReference>
<dbReference type="Gene3D" id="2.130.10.10">
    <property type="entry name" value="YVTN repeat-like/Quinoprotein amine dehydrogenase"/>
    <property type="match status" value="2"/>
</dbReference>
<dbReference type="GO" id="GO:0045943">
    <property type="term" value="P:positive regulation of transcription by RNA polymerase I"/>
    <property type="evidence" value="ECO:0007669"/>
    <property type="project" value="TreeGrafter"/>
</dbReference>
<dbReference type="InterPro" id="IPR020472">
    <property type="entry name" value="WD40_PAC1"/>
</dbReference>
<dbReference type="SMART" id="SM00320">
    <property type="entry name" value="WD40"/>
    <property type="match status" value="7"/>
</dbReference>
<keyword evidence="6" id="KW-0539">Nucleus</keyword>
<reference evidence="10" key="1">
    <citation type="submission" date="2020-03" db="EMBL/GenBank/DDBJ databases">
        <title>Transcriptomic Profiling of the Digestive Tract of the Rat Flea, Xenopsylla cheopis, Following Blood Feeding and Infection with Yersinia pestis.</title>
        <authorList>
            <person name="Bland D.M."/>
            <person name="Martens C.A."/>
            <person name="Virtaneva K."/>
            <person name="Kanakabandi K."/>
            <person name="Long D."/>
            <person name="Rosenke R."/>
            <person name="Saturday G.A."/>
            <person name="Hoyt F.H."/>
            <person name="Bruno D.P."/>
            <person name="Ribeiro J.M.C."/>
            <person name="Hinnebusch J."/>
        </authorList>
    </citation>
    <scope>NUCLEOTIDE SEQUENCE</scope>
</reference>
<dbReference type="PRINTS" id="PR00320">
    <property type="entry name" value="GPROTEINBRPT"/>
</dbReference>
<evidence type="ECO:0000256" key="7">
    <source>
        <dbReference type="ARBA" id="ARBA00045437"/>
    </source>
</evidence>
<evidence type="ECO:0000256" key="3">
    <source>
        <dbReference type="ARBA" id="ARBA00022552"/>
    </source>
</evidence>
<keyword evidence="4 8" id="KW-0853">WD repeat</keyword>
<dbReference type="Pfam" id="PF00400">
    <property type="entry name" value="WD40"/>
    <property type="match status" value="4"/>
</dbReference>
<dbReference type="Pfam" id="PF09384">
    <property type="entry name" value="UTP15_C"/>
    <property type="match status" value="1"/>
</dbReference>
<feature type="repeat" description="WD" evidence="8">
    <location>
        <begin position="118"/>
        <end position="159"/>
    </location>
</feature>
<dbReference type="PROSITE" id="PS50082">
    <property type="entry name" value="WD_REPEATS_2"/>
    <property type="match status" value="3"/>
</dbReference>
<dbReference type="InterPro" id="IPR018983">
    <property type="entry name" value="U3_snoRNA-assocProt_15_C"/>
</dbReference>
<protein>
    <recommendedName>
        <fullName evidence="2">U3 small nucleolar RNA-associated protein 15 homolog</fullName>
    </recommendedName>
</protein>
<evidence type="ECO:0000256" key="4">
    <source>
        <dbReference type="ARBA" id="ARBA00022574"/>
    </source>
</evidence>
<evidence type="ECO:0000256" key="8">
    <source>
        <dbReference type="PROSITE-ProRule" id="PRU00221"/>
    </source>
</evidence>
<evidence type="ECO:0000259" key="9">
    <source>
        <dbReference type="Pfam" id="PF09384"/>
    </source>
</evidence>
<keyword evidence="3" id="KW-0698">rRNA processing</keyword>
<comment type="subcellular location">
    <subcellularLocation>
        <location evidence="1">Nucleus</location>
        <location evidence="1">Nucleolus</location>
    </subcellularLocation>
</comment>
<evidence type="ECO:0000313" key="10">
    <source>
        <dbReference type="EMBL" id="NOV47811.1"/>
    </source>
</evidence>
<feature type="domain" description="U3 small nucleolar RNA-associated protein 15 C-terminal" evidence="9">
    <location>
        <begin position="343"/>
        <end position="487"/>
    </location>
</feature>
<feature type="repeat" description="WD" evidence="8">
    <location>
        <begin position="160"/>
        <end position="193"/>
    </location>
</feature>
<organism evidence="10">
    <name type="scientific">Xenopsylla cheopis</name>
    <name type="common">Oriental rat flea</name>
    <name type="synonym">Pulex cheopis</name>
    <dbReference type="NCBI Taxonomy" id="163159"/>
    <lineage>
        <taxon>Eukaryota</taxon>
        <taxon>Metazoa</taxon>
        <taxon>Ecdysozoa</taxon>
        <taxon>Arthropoda</taxon>
        <taxon>Hexapoda</taxon>
        <taxon>Insecta</taxon>
        <taxon>Pterygota</taxon>
        <taxon>Neoptera</taxon>
        <taxon>Endopterygota</taxon>
        <taxon>Siphonaptera</taxon>
        <taxon>Pulicidae</taxon>
        <taxon>Xenopsyllinae</taxon>
        <taxon>Xenopsylla</taxon>
    </lineage>
</organism>
<accession>A0A6M2DRK3</accession>
<feature type="repeat" description="WD" evidence="8">
    <location>
        <begin position="244"/>
        <end position="285"/>
    </location>
</feature>
<proteinExistence type="predicted"/>
<evidence type="ECO:0000256" key="5">
    <source>
        <dbReference type="ARBA" id="ARBA00022737"/>
    </source>
</evidence>
<dbReference type="InterPro" id="IPR036322">
    <property type="entry name" value="WD40_repeat_dom_sf"/>
</dbReference>
<dbReference type="PANTHER" id="PTHR19924">
    <property type="entry name" value="UTP15 U3 SMALL NUCLEOLAR RNA-ASSOCIATED PROTEIN 15 FAMILY MEMBER"/>
    <property type="match status" value="1"/>
</dbReference>
<dbReference type="AlphaFoldDB" id="A0A6M2DRK3"/>
<sequence>MATFKRTNTKIYIKSKSIDTDDTIYWKKIGVPVLVKEFGAIDHIDFSPVEPYYFAVTCSIRVQLYNPITKLVAKNISRFRESAYGGTFRKDGKLLCAGGEESHVKLFDVSSKSMLRLFSGHTAPVHRTSFTSDMNRIASFSDDKSVKIWDIPSEKSTISFMGHTDYIRAGCCSPVSPNVLLSGGYDGIVKMWDDRDSTNSVIKVDHGSPIESLLFLPTGGIFLTAGGTDIKVWDVLAGRLLAKLVQHHKTVTCLGLASENKRLLSGSLDRHVKVYDISTYNVIHTIDYPSAVLSLAISKNDETLVAGMVDGLVSIHRRDEKVKPTKAERKIKSYKYASNTHSTLVDTVVPETLKEVQSKHDICLRKFQYSKALDTVLQPFVVNKNPHVTVALMQELLRRKGLHTAVAGRDGKMVKALLRFLIKYIGDHRFTRTLIDVTNIFLDVHENSLNEFPPEVTKMITRLGNRITEEEQLSLDLANLEGAMHLLLAGSSVAEDDSEIQSAITQLKPSEKAKQNIVIDVN</sequence>